<evidence type="ECO:0000313" key="3">
    <source>
        <dbReference type="EMBL" id="EKA62309.1"/>
    </source>
</evidence>
<gene>
    <name evidence="3" type="ORF">B277_02818</name>
    <name evidence="4" type="ORF">CWN80_09820</name>
</gene>
<name>K1E0Y4_9MICO</name>
<keyword evidence="6" id="KW-1185">Reference proteome</keyword>
<feature type="domain" description="DUF1468" evidence="2">
    <location>
        <begin position="22"/>
        <end position="175"/>
    </location>
</feature>
<evidence type="ECO:0000256" key="1">
    <source>
        <dbReference type="SAM" id="Phobius"/>
    </source>
</evidence>
<dbReference type="EMBL" id="PIPF01000009">
    <property type="protein sequence ID" value="RWU83083.1"/>
    <property type="molecule type" value="Genomic_DNA"/>
</dbReference>
<dbReference type="InterPro" id="IPR009936">
    <property type="entry name" value="DUF1468"/>
</dbReference>
<feature type="transmembrane region" description="Helical" evidence="1">
    <location>
        <begin position="20"/>
        <end position="42"/>
    </location>
</feature>
<protein>
    <submittedName>
        <fullName evidence="4">Tripartite tricarboxylate transporter TctB family protein</fullName>
    </submittedName>
</protein>
<reference evidence="4" key="3">
    <citation type="submission" date="2017-11" db="EMBL/GenBank/DDBJ databases">
        <authorList>
            <person name="Seuylemezian A."/>
            <person name="Cooper K."/>
            <person name="Vaishampayan P."/>
        </authorList>
    </citation>
    <scope>NUCLEOTIDE SEQUENCE</scope>
    <source>
        <strain evidence="4">PVAS-1</strain>
    </source>
</reference>
<reference evidence="4 6" key="1">
    <citation type="journal article" date="2009" name="Int. J. Syst. Evol. Microbiol.">
        <title>Janibacter hoylei sp. nov., Bacillus isronensis sp. nov. and Bacillus aryabhattai sp. nov., isolated from cryotubes used for collecting air from the upper atmosphere.</title>
        <authorList>
            <person name="Shivaji S."/>
            <person name="Chaturvedi P."/>
            <person name="Begum Z."/>
            <person name="Pindi P.K."/>
            <person name="Manorama R."/>
            <person name="Padmanaban D.A."/>
            <person name="Shouche Y.S."/>
            <person name="Pawar S."/>
            <person name="Vaishampayan P."/>
            <person name="Dutt C.B."/>
            <person name="Datta G.N."/>
            <person name="Manchanda R.K."/>
            <person name="Rao U.R."/>
            <person name="Bhargava P.M."/>
            <person name="Narlikar J.V."/>
        </authorList>
    </citation>
    <scope>NUCLEOTIDE SEQUENCE [LARGE SCALE GENOMIC DNA]</scope>
    <source>
        <strain evidence="4 6">PVAS-1</strain>
    </source>
</reference>
<sequence length="180" mass="18213">MNAAPDTTTATVRPKVDLGALIIPAVVAAVGVFLVAGILGMRVAGDGGLFGPKAFPWIVAVLCFVVATLMTVEVLRPRPVTVTADPGDEADAILDLAPPEPEASNWRSLLIVAAGVLLFVALLQPLGWLIAGSLLFAVVGFGLGARSPLGLVLGGVGMTSAIQIVFSGFLGIHVPAGILG</sequence>
<feature type="transmembrane region" description="Helical" evidence="1">
    <location>
        <begin position="109"/>
        <end position="139"/>
    </location>
</feature>
<evidence type="ECO:0000313" key="4">
    <source>
        <dbReference type="EMBL" id="RWU83083.1"/>
    </source>
</evidence>
<accession>K1E0Y4</accession>
<dbReference type="EMBL" id="ALWX01000010">
    <property type="protein sequence ID" value="EKA62309.1"/>
    <property type="molecule type" value="Genomic_DNA"/>
</dbReference>
<keyword evidence="1" id="KW-0812">Transmembrane</keyword>
<dbReference type="AlphaFoldDB" id="K1E0Y4"/>
<evidence type="ECO:0000313" key="5">
    <source>
        <dbReference type="Proteomes" id="UP000004474"/>
    </source>
</evidence>
<keyword evidence="1" id="KW-0472">Membrane</keyword>
<evidence type="ECO:0000313" key="6">
    <source>
        <dbReference type="Proteomes" id="UP000288711"/>
    </source>
</evidence>
<dbReference type="eggNOG" id="ENOG5031H12">
    <property type="taxonomic scope" value="Bacteria"/>
</dbReference>
<dbReference type="Proteomes" id="UP000288711">
    <property type="component" value="Unassembled WGS sequence"/>
</dbReference>
<feature type="transmembrane region" description="Helical" evidence="1">
    <location>
        <begin position="151"/>
        <end position="174"/>
    </location>
</feature>
<evidence type="ECO:0000259" key="2">
    <source>
        <dbReference type="Pfam" id="PF07331"/>
    </source>
</evidence>
<feature type="transmembrane region" description="Helical" evidence="1">
    <location>
        <begin position="54"/>
        <end position="72"/>
    </location>
</feature>
<proteinExistence type="predicted"/>
<dbReference type="PATRIC" id="fig|1210046.3.peg.545"/>
<dbReference type="Proteomes" id="UP000004474">
    <property type="component" value="Unassembled WGS sequence"/>
</dbReference>
<organism evidence="3 5">
    <name type="scientific">Janibacter hoylei PVAS-1</name>
    <dbReference type="NCBI Taxonomy" id="1210046"/>
    <lineage>
        <taxon>Bacteria</taxon>
        <taxon>Bacillati</taxon>
        <taxon>Actinomycetota</taxon>
        <taxon>Actinomycetes</taxon>
        <taxon>Micrococcales</taxon>
        <taxon>Intrasporangiaceae</taxon>
        <taxon>Janibacter</taxon>
    </lineage>
</organism>
<dbReference type="Pfam" id="PF07331">
    <property type="entry name" value="TctB"/>
    <property type="match status" value="1"/>
</dbReference>
<reference evidence="3 5" key="2">
    <citation type="journal article" date="2012" name="J. Bacteriol.">
        <title>Genome Sequence of Janibacter hoylei MTCC8307, Isolated from the Stratospheric Air.</title>
        <authorList>
            <person name="Pawar S.P."/>
            <person name="Dhotre D.P."/>
            <person name="Shetty S.A."/>
            <person name="Chowdhury S.P."/>
            <person name="Chaudhari B.L."/>
            <person name="Shouche Y.S."/>
        </authorList>
    </citation>
    <scope>NUCLEOTIDE SEQUENCE [LARGE SCALE GENOMIC DNA]</scope>
    <source>
        <strain evidence="3 5">PVAS-1</strain>
    </source>
</reference>
<dbReference type="STRING" id="1210046.B277_02818"/>
<dbReference type="OrthoDB" id="5119225at2"/>
<keyword evidence="1" id="KW-1133">Transmembrane helix</keyword>
<dbReference type="RefSeq" id="WP_007924903.1">
    <property type="nucleotide sequence ID" value="NZ_ALWX01000010.1"/>
</dbReference>
<comment type="caution">
    <text evidence="3">The sequence shown here is derived from an EMBL/GenBank/DDBJ whole genome shotgun (WGS) entry which is preliminary data.</text>
</comment>